<dbReference type="EMBL" id="ASSN01000012">
    <property type="protein sequence ID" value="EOS04063.1"/>
    <property type="molecule type" value="Genomic_DNA"/>
</dbReference>
<dbReference type="GO" id="GO:0033735">
    <property type="term" value="F:aspartate dehydrogenase [NAD(P)+] activity"/>
    <property type="evidence" value="ECO:0007669"/>
    <property type="project" value="UniProtKB-EC"/>
</dbReference>
<dbReference type="HAMAP" id="MF_01265">
    <property type="entry name" value="NadX"/>
    <property type="match status" value="1"/>
</dbReference>
<comment type="catalytic activity">
    <reaction evidence="6">
        <text>L-aspartate + NADP(+) + H2O = oxaloacetate + NH4(+) + NADPH + H(+)</text>
        <dbReference type="Rhea" id="RHEA:11784"/>
        <dbReference type="ChEBI" id="CHEBI:15377"/>
        <dbReference type="ChEBI" id="CHEBI:15378"/>
        <dbReference type="ChEBI" id="CHEBI:16452"/>
        <dbReference type="ChEBI" id="CHEBI:28938"/>
        <dbReference type="ChEBI" id="CHEBI:29991"/>
        <dbReference type="ChEBI" id="CHEBI:57783"/>
        <dbReference type="ChEBI" id="CHEBI:58349"/>
        <dbReference type="EC" id="1.4.1.21"/>
    </reaction>
</comment>
<dbReference type="InterPro" id="IPR036291">
    <property type="entry name" value="NAD(P)-bd_dom_sf"/>
</dbReference>
<comment type="pathway">
    <text evidence="6">Cofactor biosynthesis; NAD(+) biosynthesis; iminoaspartate from L-aspartate (dehydrogenase route): step 1/1.</text>
</comment>
<dbReference type="EC" id="1.4.1.21" evidence="6"/>
<dbReference type="InterPro" id="IPR002811">
    <property type="entry name" value="Asp_DH"/>
</dbReference>
<dbReference type="Gene3D" id="3.40.50.720">
    <property type="entry name" value="NAD(P)-binding Rossmann-like Domain"/>
    <property type="match status" value="1"/>
</dbReference>
<feature type="binding site" evidence="6">
    <location>
        <position position="201"/>
    </location>
    <ligand>
        <name>NAD(+)</name>
        <dbReference type="ChEBI" id="CHEBI:57540"/>
    </ligand>
</feature>
<keyword evidence="3 6" id="KW-0521">NADP</keyword>
<comment type="similarity">
    <text evidence="1 6">Belongs to the L-aspartate dehydrogenase family.</text>
</comment>
<keyword evidence="2 6" id="KW-0662">Pyridine nucleotide biosynthesis</keyword>
<dbReference type="InterPro" id="IPR005106">
    <property type="entry name" value="Asp/hSer_DH_NAD-bd"/>
</dbReference>
<evidence type="ECO:0000259" key="7">
    <source>
        <dbReference type="Pfam" id="PF01958"/>
    </source>
</evidence>
<dbReference type="UniPathway" id="UPA00253">
    <property type="reaction ID" value="UER00456"/>
</dbReference>
<keyword evidence="5 6" id="KW-0520">NAD</keyword>
<feature type="domain" description="Aspartate/homoserine dehydrogenase NAD-binding" evidence="8">
    <location>
        <begin position="17"/>
        <end position="134"/>
    </location>
</feature>
<dbReference type="PANTHER" id="PTHR31873:SF6">
    <property type="entry name" value="ASPARTATE DEHYDROGENASE DOMAIN-CONTAINING PROTEIN"/>
    <property type="match status" value="1"/>
</dbReference>
<dbReference type="Pfam" id="PF01958">
    <property type="entry name" value="Asp_DH_C"/>
    <property type="match status" value="1"/>
</dbReference>
<dbReference type="InterPro" id="IPR020626">
    <property type="entry name" value="Asp_DH_prok"/>
</dbReference>
<dbReference type="Proteomes" id="UP000014151">
    <property type="component" value="Unassembled WGS sequence"/>
</dbReference>
<comment type="caution">
    <text evidence="6">Lacks conserved residue(s) required for the propagation of feature annotation.</text>
</comment>
<dbReference type="GO" id="GO:0051287">
    <property type="term" value="F:NAD binding"/>
    <property type="evidence" value="ECO:0007669"/>
    <property type="project" value="UniProtKB-UniRule"/>
</dbReference>
<organism evidence="9 10">
    <name type="scientific">Phocaeicola vulgatus dnLKV7</name>
    <dbReference type="NCBI Taxonomy" id="1235786"/>
    <lineage>
        <taxon>Bacteria</taxon>
        <taxon>Pseudomonadati</taxon>
        <taxon>Bacteroidota</taxon>
        <taxon>Bacteroidia</taxon>
        <taxon>Bacteroidales</taxon>
        <taxon>Bacteroidaceae</taxon>
        <taxon>Phocaeicola</taxon>
    </lineage>
</organism>
<evidence type="ECO:0000259" key="8">
    <source>
        <dbReference type="Pfam" id="PF03447"/>
    </source>
</evidence>
<comment type="miscellaneous">
    <text evidence="6">The iminoaspartate product is unstable in aqueous solution and can decompose to oxaloacetate and ammonia.</text>
</comment>
<dbReference type="GO" id="GO:0009435">
    <property type="term" value="P:NAD+ biosynthetic process"/>
    <property type="evidence" value="ECO:0007669"/>
    <property type="project" value="UniProtKB-UniRule"/>
</dbReference>
<comment type="catalytic activity">
    <reaction evidence="6">
        <text>L-aspartate + NAD(+) + H2O = oxaloacetate + NH4(+) + NADH + H(+)</text>
        <dbReference type="Rhea" id="RHEA:11788"/>
        <dbReference type="ChEBI" id="CHEBI:15377"/>
        <dbReference type="ChEBI" id="CHEBI:15378"/>
        <dbReference type="ChEBI" id="CHEBI:16452"/>
        <dbReference type="ChEBI" id="CHEBI:28938"/>
        <dbReference type="ChEBI" id="CHEBI:29991"/>
        <dbReference type="ChEBI" id="CHEBI:57540"/>
        <dbReference type="ChEBI" id="CHEBI:57945"/>
        <dbReference type="EC" id="1.4.1.21"/>
    </reaction>
</comment>
<accession>R9HJ27</accession>
<dbReference type="AlphaFoldDB" id="R9HJ27"/>
<dbReference type="Pfam" id="PF03447">
    <property type="entry name" value="NAD_binding_3"/>
    <property type="match status" value="1"/>
</dbReference>
<evidence type="ECO:0000313" key="10">
    <source>
        <dbReference type="Proteomes" id="UP000014151"/>
    </source>
</evidence>
<evidence type="ECO:0000256" key="5">
    <source>
        <dbReference type="ARBA" id="ARBA00023027"/>
    </source>
</evidence>
<evidence type="ECO:0000256" key="3">
    <source>
        <dbReference type="ARBA" id="ARBA00022857"/>
    </source>
</evidence>
<keyword evidence="4 6" id="KW-0560">Oxidoreductase</keyword>
<dbReference type="HOGENOM" id="CLU_089550_1_0_10"/>
<dbReference type="Gene3D" id="3.30.360.10">
    <property type="entry name" value="Dihydrodipicolinate Reductase, domain 2"/>
    <property type="match status" value="1"/>
</dbReference>
<proteinExistence type="inferred from homology"/>
<comment type="caution">
    <text evidence="9">The sequence shown here is derived from an EMBL/GenBank/DDBJ whole genome shotgun (WGS) entry which is preliminary data.</text>
</comment>
<evidence type="ECO:0000313" key="9">
    <source>
        <dbReference type="EMBL" id="EOS04063.1"/>
    </source>
</evidence>
<evidence type="ECO:0000256" key="4">
    <source>
        <dbReference type="ARBA" id="ARBA00023002"/>
    </source>
</evidence>
<evidence type="ECO:0000256" key="1">
    <source>
        <dbReference type="ARBA" id="ARBA00008331"/>
    </source>
</evidence>
<dbReference type="PATRIC" id="fig|1235786.3.peg.1894"/>
<name>R9HJ27_PHOVU</name>
<dbReference type="GO" id="GO:0016639">
    <property type="term" value="F:oxidoreductase activity, acting on the CH-NH2 group of donors, NAD or NADP as acceptor"/>
    <property type="evidence" value="ECO:0007669"/>
    <property type="project" value="UniProtKB-UniRule"/>
</dbReference>
<evidence type="ECO:0000256" key="6">
    <source>
        <dbReference type="HAMAP-Rule" id="MF_01265"/>
    </source>
</evidence>
<protein>
    <recommendedName>
        <fullName evidence="6">L-aspartate dehydrogenase</fullName>
        <ecNumber evidence="6">1.4.1.21</ecNumber>
    </recommendedName>
</protein>
<gene>
    <name evidence="6" type="primary">nadX</name>
    <name evidence="9" type="ORF">C800_01812</name>
</gene>
<sequence>MSEFHYLCSMNRLVIVGCGRLAEIITNAVVKGMLPDYELVGVYSRTASKAEHIANKMRQHGKMCAACHTLKELLELKPDYLVESASPAAMKELALPTLENGTSIITLSIGALADTSFYEKVKETAKANDTRVYLVSGGTGGFDVLRTTSLMGNATARFFNEKGPDALKGTSVYKEELQQEKRIVFSGNATEAINVFPTKVNVSVAASLASVGPDNMQVSIQSTPGFTGDTQKVEIKNEQVHAVVEVYSATSEIAGWSVVNTLLNITSPIVF</sequence>
<reference evidence="9 10" key="1">
    <citation type="submission" date="2013-04" db="EMBL/GenBank/DDBJ databases">
        <title>The Genome Sequence of Bacteroides vulgatus dnLKV7.</title>
        <authorList>
            <consortium name="The Broad Institute Genomics Platform"/>
            <consortium name="The Broad Institute Genome Sequencing Center for Infectious Disease"/>
            <person name="Earl A."/>
            <person name="Xavier R."/>
            <person name="Kuhn K."/>
            <person name="Stappenbeck T."/>
            <person name="Walker B."/>
            <person name="Young S."/>
            <person name="Zeng Q."/>
            <person name="Gargeya S."/>
            <person name="Fitzgerald M."/>
            <person name="Haas B."/>
            <person name="Abouelleil A."/>
            <person name="Allen A.W."/>
            <person name="Alvarado L."/>
            <person name="Arachchi H.M."/>
            <person name="Berlin A.M."/>
            <person name="Chapman S.B."/>
            <person name="Gainer-Dewar J."/>
            <person name="Goldberg J."/>
            <person name="Griggs A."/>
            <person name="Gujja S."/>
            <person name="Hansen M."/>
            <person name="Howarth C."/>
            <person name="Imamovic A."/>
            <person name="Ireland A."/>
            <person name="Larimer J."/>
            <person name="McCowan C."/>
            <person name="Murphy C."/>
            <person name="Pearson M."/>
            <person name="Poon T.W."/>
            <person name="Priest M."/>
            <person name="Roberts A."/>
            <person name="Saif S."/>
            <person name="Shea T."/>
            <person name="Sisk P."/>
            <person name="Sykes S."/>
            <person name="Wortman J."/>
            <person name="Nusbaum C."/>
            <person name="Birren B."/>
        </authorList>
    </citation>
    <scope>NUCLEOTIDE SEQUENCE [LARGE SCALE GENOMIC DNA]</scope>
    <source>
        <strain evidence="10">dnLKV7</strain>
    </source>
</reference>
<dbReference type="SUPFAM" id="SSF51735">
    <property type="entry name" value="NAD(P)-binding Rossmann-fold domains"/>
    <property type="match status" value="1"/>
</dbReference>
<dbReference type="SUPFAM" id="SSF55347">
    <property type="entry name" value="Glyceraldehyde-3-phosphate dehydrogenase-like, C-terminal domain"/>
    <property type="match status" value="1"/>
</dbReference>
<dbReference type="PANTHER" id="PTHR31873">
    <property type="entry name" value="L-ASPARTATE DEHYDROGENASE-RELATED"/>
    <property type="match status" value="1"/>
</dbReference>
<dbReference type="GO" id="GO:0050661">
    <property type="term" value="F:NADP binding"/>
    <property type="evidence" value="ECO:0007669"/>
    <property type="project" value="UniProtKB-UniRule"/>
</dbReference>
<comment type="function">
    <text evidence="6">Specifically catalyzes the NAD or NADP-dependent dehydrogenation of L-aspartate to iminoaspartate.</text>
</comment>
<evidence type="ECO:0000256" key="2">
    <source>
        <dbReference type="ARBA" id="ARBA00022642"/>
    </source>
</evidence>
<feature type="domain" description="Aspartate dehydrogenase" evidence="7">
    <location>
        <begin position="179"/>
        <end position="252"/>
    </location>
</feature>